<dbReference type="OrthoDB" id="449263at2759"/>
<dbReference type="AlphaFoldDB" id="A0A081CL72"/>
<protein>
    <submittedName>
        <fullName evidence="3">Alpha-1,2-mannosidase subfamily</fullName>
    </submittedName>
</protein>
<dbReference type="InterPro" id="IPR041371">
    <property type="entry name" value="GH92_N"/>
</dbReference>
<sequence>MLAYAAPSYAAFHYAFLSALAAPYPANDPASYVNTLIGTLGGGHVFAGPSTPFGSIKPGLDSDIGDNQAGFVSDAGAAIFGISALHDDGTGGRPSLGMSSLLPQYCQLDTHEEDSGCKWTRNARRTHLAGRKSFSSAPGEFHASLESLIGVSLAAADHAAVYHFDYTKTLERGSWPVDKRGTAKERQRRANNMEPVLVFDYTTDLSNSGGGTPNSLRIETVDLPSTPGGKAQVITRIRSSATFSPSFGVGNFQVYTCLDVPLVRSSGVYQSTVSTPGATELTDIYDEAGVILTLDRDALAAAPYRGVLPVRMGISWVSTDSACAFAVDEIPAFPSTRSLTAVAAQTRTKWNRLLSQTLSVSHEGVSDDDLTLFYSSLYRSFLSPNNVTGDNPRFSTSKPSFDSLYCIWDSARTIHPLWTLLAPKAQADVLQAIVEIQRNEGWLPDCRMSTSKGYTQGGSNAEMMLSDSYVKGILGDDVQFWNDALQAMLKDAQVEPASWGLVGRGGIAARAKLGYVPRGEWGSPSAAGATPGRTASRTIEYAYNDFSIALVSAGLRRRDLYDTYTRLSNDTFNLWNTSIVSDGFSGFLQAREEDGSWAYQDPRRCSPALEPMACFLDRGEGHDFYEASSWQYSLFAPHDMATVVSLMGGHRRYIERFDHMWASGYADIADEPGFLAAYSANFARGGYSHTVDTVIRLLRAQFNTTTAGLPGNDDVGAMGSLVVWTYLGFFPVAGTGVYLLGTPLLSAYAVTSDITGKTFRLETKGFDAAKRNKYIVSARLDGKPYTKNWLCHTVFAQGATLELTLGDTPSATFATADHDLPPSLSTGGYAYDSNPLGC</sequence>
<dbReference type="Proteomes" id="UP000053758">
    <property type="component" value="Unassembled WGS sequence"/>
</dbReference>
<dbReference type="PANTHER" id="PTHR12143:SF42">
    <property type="entry name" value="PUTATIVE SUBFAMILY (AFU_ORTHOLOGUE AFUA_6G13760)-RELATED"/>
    <property type="match status" value="1"/>
</dbReference>
<gene>
    <name evidence="3" type="ORF">PAN0_018c5645</name>
</gene>
<accession>A0A081CL72</accession>
<dbReference type="GeneID" id="26306427"/>
<organism evidence="3 4">
    <name type="scientific">Pseudozyma antarctica</name>
    <name type="common">Yeast</name>
    <name type="synonym">Candida antarctica</name>
    <dbReference type="NCBI Taxonomy" id="84753"/>
    <lineage>
        <taxon>Eukaryota</taxon>
        <taxon>Fungi</taxon>
        <taxon>Dikarya</taxon>
        <taxon>Basidiomycota</taxon>
        <taxon>Ustilaginomycotina</taxon>
        <taxon>Ustilaginomycetes</taxon>
        <taxon>Ustilaginales</taxon>
        <taxon>Ustilaginaceae</taxon>
        <taxon>Moesziomyces</taxon>
    </lineage>
</organism>
<keyword evidence="4" id="KW-1185">Reference proteome</keyword>
<evidence type="ECO:0000259" key="1">
    <source>
        <dbReference type="Pfam" id="PF07971"/>
    </source>
</evidence>
<dbReference type="Gene3D" id="3.30.2080.10">
    <property type="entry name" value="GH92 mannosidase domain"/>
    <property type="match status" value="1"/>
</dbReference>
<dbReference type="Gene3D" id="1.20.1050.60">
    <property type="entry name" value="alpha-1,2-mannosidase"/>
    <property type="match status" value="1"/>
</dbReference>
<evidence type="ECO:0000313" key="4">
    <source>
        <dbReference type="Proteomes" id="UP000053758"/>
    </source>
</evidence>
<dbReference type="GO" id="GO:0005829">
    <property type="term" value="C:cytosol"/>
    <property type="evidence" value="ECO:0007669"/>
    <property type="project" value="TreeGrafter"/>
</dbReference>
<dbReference type="Gene3D" id="2.70.98.10">
    <property type="match status" value="1"/>
</dbReference>
<dbReference type="RefSeq" id="XP_014654360.1">
    <property type="nucleotide sequence ID" value="XM_014798874.1"/>
</dbReference>
<evidence type="ECO:0000313" key="3">
    <source>
        <dbReference type="EMBL" id="GAK67418.1"/>
    </source>
</evidence>
<reference evidence="4" key="1">
    <citation type="journal article" date="2014" name="Genome Announc.">
        <title>Draft Genome Sequence of the Yeast Pseudozyma antarctica Type Strain JCM10317, a Producer of the Glycolipid Biosurfactants, Mannosylerythritol Lipids.</title>
        <authorList>
            <person name="Saika A."/>
            <person name="Koike H."/>
            <person name="Hori T."/>
            <person name="Fukuoka T."/>
            <person name="Sato S."/>
            <person name="Habe H."/>
            <person name="Kitamoto D."/>
            <person name="Morita T."/>
        </authorList>
    </citation>
    <scope>NUCLEOTIDE SEQUENCE [LARGE SCALE GENOMIC DNA]</scope>
    <source>
        <strain evidence="4">JCM 10317</strain>
    </source>
</reference>
<dbReference type="Gene3D" id="1.20.1610.10">
    <property type="entry name" value="alpha-1,2-mannosidases domains"/>
    <property type="match status" value="1"/>
</dbReference>
<dbReference type="GO" id="GO:0005975">
    <property type="term" value="P:carbohydrate metabolic process"/>
    <property type="evidence" value="ECO:0007669"/>
    <property type="project" value="InterPro"/>
</dbReference>
<dbReference type="EMBL" id="DF830085">
    <property type="protein sequence ID" value="GAK67418.1"/>
    <property type="molecule type" value="Genomic_DNA"/>
</dbReference>
<dbReference type="InterPro" id="IPR012939">
    <property type="entry name" value="Glyco_hydro_92"/>
</dbReference>
<dbReference type="InterPro" id="IPR008928">
    <property type="entry name" value="6-hairpin_glycosidase_sf"/>
</dbReference>
<dbReference type="PANTHER" id="PTHR12143">
    <property type="entry name" value="PEPTIDE N-GLYCANASE PNGASE -RELATED"/>
    <property type="match status" value="1"/>
</dbReference>
<dbReference type="InterPro" id="IPR014718">
    <property type="entry name" value="GH-type_carb-bd"/>
</dbReference>
<dbReference type="HOGENOM" id="CLU_003690_4_1_1"/>
<dbReference type="Pfam" id="PF17678">
    <property type="entry name" value="Glyco_hydro_92N"/>
    <property type="match status" value="1"/>
</dbReference>
<feature type="domain" description="Glycosyl hydrolase family 92" evidence="1">
    <location>
        <begin position="322"/>
        <end position="807"/>
    </location>
</feature>
<dbReference type="GO" id="GO:0006516">
    <property type="term" value="P:glycoprotein catabolic process"/>
    <property type="evidence" value="ECO:0007669"/>
    <property type="project" value="TreeGrafter"/>
</dbReference>
<proteinExistence type="predicted"/>
<dbReference type="InterPro" id="IPR050883">
    <property type="entry name" value="PNGase"/>
</dbReference>
<dbReference type="SUPFAM" id="SSF48208">
    <property type="entry name" value="Six-hairpin glycosidases"/>
    <property type="match status" value="1"/>
</dbReference>
<dbReference type="GO" id="GO:0000224">
    <property type="term" value="F:peptide-N4-(N-acetyl-beta-glucosaminyl)asparagine amidase activity"/>
    <property type="evidence" value="ECO:0007669"/>
    <property type="project" value="TreeGrafter"/>
</dbReference>
<dbReference type="GO" id="GO:0030246">
    <property type="term" value="F:carbohydrate binding"/>
    <property type="evidence" value="ECO:0007669"/>
    <property type="project" value="InterPro"/>
</dbReference>
<feature type="domain" description="Glycosyl hydrolase family 92 N-terminal" evidence="2">
    <location>
        <begin position="32"/>
        <end position="293"/>
    </location>
</feature>
<name>A0A081CL72_PSEA2</name>
<dbReference type="Pfam" id="PF07971">
    <property type="entry name" value="Glyco_hydro_92"/>
    <property type="match status" value="1"/>
</dbReference>
<evidence type="ECO:0000259" key="2">
    <source>
        <dbReference type="Pfam" id="PF17678"/>
    </source>
</evidence>
<dbReference type="GO" id="GO:0005634">
    <property type="term" value="C:nucleus"/>
    <property type="evidence" value="ECO:0007669"/>
    <property type="project" value="TreeGrafter"/>
</dbReference>